<dbReference type="InterPro" id="IPR038221">
    <property type="entry name" value="YidC_periplasmic_sf"/>
</dbReference>
<evidence type="ECO:0000256" key="2">
    <source>
        <dbReference type="ARBA" id="ARBA00010527"/>
    </source>
</evidence>
<feature type="domain" description="Membrane insertase YidC N-terminal" evidence="15">
    <location>
        <begin position="74"/>
        <end position="362"/>
    </location>
</feature>
<evidence type="ECO:0000256" key="3">
    <source>
        <dbReference type="ARBA" id="ARBA00015325"/>
    </source>
</evidence>
<dbReference type="EMBL" id="MIPT01000001">
    <property type="protein sequence ID" value="OHT19213.1"/>
    <property type="molecule type" value="Genomic_DNA"/>
</dbReference>
<dbReference type="PANTHER" id="PTHR12428:SF65">
    <property type="entry name" value="CYTOCHROME C OXIDASE ASSEMBLY PROTEIN COX18, MITOCHONDRIAL"/>
    <property type="match status" value="1"/>
</dbReference>
<name>A0A1S1HD82_9SPHN</name>
<evidence type="ECO:0000256" key="6">
    <source>
        <dbReference type="ARBA" id="ARBA00022692"/>
    </source>
</evidence>
<dbReference type="GO" id="GO:0015031">
    <property type="term" value="P:protein transport"/>
    <property type="evidence" value="ECO:0007669"/>
    <property type="project" value="UniProtKB-KW"/>
</dbReference>
<feature type="domain" description="Membrane insertase YidC/Oxa/ALB C-terminal" evidence="14">
    <location>
        <begin position="374"/>
        <end position="570"/>
    </location>
</feature>
<keyword evidence="8 13" id="KW-1133">Transmembrane helix</keyword>
<keyword evidence="9 13" id="KW-0472">Membrane</keyword>
<keyword evidence="10 13" id="KW-0143">Chaperone</keyword>
<comment type="similarity">
    <text evidence="2 13">Belongs to the OXA1/ALB3/YidC family. Type 1 subfamily.</text>
</comment>
<evidence type="ECO:0000256" key="9">
    <source>
        <dbReference type="ARBA" id="ARBA00023136"/>
    </source>
</evidence>
<dbReference type="GO" id="GO:0051205">
    <property type="term" value="P:protein insertion into membrane"/>
    <property type="evidence" value="ECO:0007669"/>
    <property type="project" value="TreeGrafter"/>
</dbReference>
<feature type="transmembrane region" description="Helical" evidence="13">
    <location>
        <begin position="499"/>
        <end position="520"/>
    </location>
</feature>
<dbReference type="AlphaFoldDB" id="A0A1S1HD82"/>
<dbReference type="Gene3D" id="2.70.98.90">
    <property type="match status" value="1"/>
</dbReference>
<evidence type="ECO:0000256" key="5">
    <source>
        <dbReference type="ARBA" id="ARBA00022475"/>
    </source>
</evidence>
<protein>
    <recommendedName>
        <fullName evidence="3 13">Membrane protein insertase YidC</fullName>
    </recommendedName>
    <alternativeName>
        <fullName evidence="12 13">Foldase YidC</fullName>
    </alternativeName>
    <alternativeName>
        <fullName evidence="11 13">Membrane integrase YidC</fullName>
    </alternativeName>
    <alternativeName>
        <fullName evidence="13">Membrane protein YidC</fullName>
    </alternativeName>
</protein>
<dbReference type="CDD" id="cd20070">
    <property type="entry name" value="5TM_YidC_Alb3"/>
    <property type="match status" value="1"/>
</dbReference>
<accession>A0A1S1HD82</accession>
<evidence type="ECO:0000256" key="7">
    <source>
        <dbReference type="ARBA" id="ARBA00022927"/>
    </source>
</evidence>
<dbReference type="InterPro" id="IPR028055">
    <property type="entry name" value="YidC/Oxa/ALB_C"/>
</dbReference>
<evidence type="ECO:0000313" key="16">
    <source>
        <dbReference type="EMBL" id="OHT19213.1"/>
    </source>
</evidence>
<feature type="transmembrane region" description="Helical" evidence="13">
    <location>
        <begin position="532"/>
        <end position="555"/>
    </location>
</feature>
<dbReference type="InterPro" id="IPR047196">
    <property type="entry name" value="YidC_ALB_C"/>
</dbReference>
<comment type="subcellular location">
    <subcellularLocation>
        <location evidence="1">Cell inner membrane</location>
        <topology evidence="1">Multi-pass membrane protein</topology>
    </subcellularLocation>
    <subcellularLocation>
        <location evidence="13">Cell membrane</location>
        <topology evidence="13">Multi-pass membrane protein</topology>
    </subcellularLocation>
</comment>
<evidence type="ECO:0000313" key="17">
    <source>
        <dbReference type="Proteomes" id="UP000179467"/>
    </source>
</evidence>
<evidence type="ECO:0000256" key="12">
    <source>
        <dbReference type="ARBA" id="ARBA00033342"/>
    </source>
</evidence>
<evidence type="ECO:0000256" key="11">
    <source>
        <dbReference type="ARBA" id="ARBA00033245"/>
    </source>
</evidence>
<evidence type="ECO:0000259" key="14">
    <source>
        <dbReference type="Pfam" id="PF02096"/>
    </source>
</evidence>
<dbReference type="InterPro" id="IPR019998">
    <property type="entry name" value="Membr_insert_YidC"/>
</dbReference>
<dbReference type="NCBIfam" id="TIGR03592">
    <property type="entry name" value="yidC_oxa1_cterm"/>
    <property type="match status" value="1"/>
</dbReference>
<organism evidence="16 17">
    <name type="scientific">Edaphosphingomonas haloaromaticamans</name>
    <dbReference type="NCBI Taxonomy" id="653954"/>
    <lineage>
        <taxon>Bacteria</taxon>
        <taxon>Pseudomonadati</taxon>
        <taxon>Pseudomonadota</taxon>
        <taxon>Alphaproteobacteria</taxon>
        <taxon>Sphingomonadales</taxon>
        <taxon>Rhizorhabdaceae</taxon>
        <taxon>Edaphosphingomonas</taxon>
    </lineage>
</organism>
<evidence type="ECO:0000256" key="8">
    <source>
        <dbReference type="ARBA" id="ARBA00022989"/>
    </source>
</evidence>
<feature type="transmembrane region" description="Helical" evidence="13">
    <location>
        <begin position="437"/>
        <end position="457"/>
    </location>
</feature>
<comment type="function">
    <text evidence="13">Required for the insertion and/or proper folding and/or complex formation of integral membrane proteins into the membrane. Involved in integration of membrane proteins that insert both dependently and independently of the Sec translocase complex, as well as at least some lipoproteins. Aids folding of multispanning membrane proteins.</text>
</comment>
<dbReference type="NCBIfam" id="NF002353">
    <property type="entry name" value="PRK01318.1-4"/>
    <property type="match status" value="1"/>
</dbReference>
<reference evidence="16 17" key="1">
    <citation type="submission" date="2016-09" db="EMBL/GenBank/DDBJ databases">
        <title>Metabolic pathway, cell adaptation mechanisms and a novel monoxygenase revealed through proteogenomic-transcription analysis of a Sphingomonas haloaromaticamans strain degrading the fungicide ortho-phenylphenol.</title>
        <authorList>
            <person name="Perruchon C."/>
            <person name="Papadopoulou E.S."/>
            <person name="Rousidou C."/>
            <person name="Vasileiadis S."/>
            <person name="Tanou G."/>
            <person name="Amoutzias G."/>
            <person name="Molassiotis A."/>
            <person name="Karpouzas D.G."/>
        </authorList>
    </citation>
    <scope>NUCLEOTIDE SEQUENCE [LARGE SCALE GENOMIC DNA]</scope>
    <source>
        <strain evidence="16 17">P3</strain>
    </source>
</reference>
<dbReference type="GO" id="GO:0005886">
    <property type="term" value="C:plasma membrane"/>
    <property type="evidence" value="ECO:0007669"/>
    <property type="project" value="UniProtKB-SubCell"/>
</dbReference>
<dbReference type="InterPro" id="IPR028053">
    <property type="entry name" value="Membr_insert_YidC_N"/>
</dbReference>
<keyword evidence="4 13" id="KW-0813">Transport</keyword>
<evidence type="ECO:0000256" key="4">
    <source>
        <dbReference type="ARBA" id="ARBA00022448"/>
    </source>
</evidence>
<dbReference type="Proteomes" id="UP000179467">
    <property type="component" value="Unassembled WGS sequence"/>
</dbReference>
<sequence length="583" mass="64556">MENWRNVVLACVLSLLVLFGWPIVANHFFPPANPPATKIVKGKSVPLPAPGATPAADAPAAIRAREVVLKDSPRIAIDTPRLRGSINLRGARIDDLVLATYRETIAKDSPPVRLLSPSGTADAYFAAFGFAGDGVTTPNDQTLWQTQDSLLAPGKPVTLTWRNDQGQLFTIKLSVDENYLFTIEQSVANLSGNAISVRPWSLVSRTGHSKDPSTWTAHTGPIGTFNGATNYDVNFANLDGQEPGFFARIGGTTAKAGTNSFSSKGGWLGFTDKYWLTTIIPDPAKTIDANFRKGEGDRYQADFSAAPVIVPQNRVARSTSHFFAGAKEVTVLDAYKKNQGFANFDRAIDWGWFIWFEKPIFNVLDWLFKLVGNFGVAIILLTCIVRGLMFPIAQKQFASMAAMRAVQPKMKELQEKHKDDKQKLQQELLALYQKEKVNPLAGCLPILLQIPIFYALYKVLMLTIEMRHQPFVAWIKDLSAPDPMTPLNLFGLLDFTPPGFLAIGVLPILLGITMWLQFKLNPTATDPVQQQVFSIMPWIFMFIMAPFAAGLQLYWTVSNLLTIAQQKWLYSRHPTLRAQAGKA</sequence>
<comment type="subunit">
    <text evidence="13">Interacts with the Sec translocase complex via SecD. Specifically interacts with transmembrane segments of nascent integral membrane proteins during membrane integration.</text>
</comment>
<evidence type="ECO:0000256" key="10">
    <source>
        <dbReference type="ARBA" id="ARBA00023186"/>
    </source>
</evidence>
<dbReference type="InterPro" id="IPR001708">
    <property type="entry name" value="YidC/ALB3/OXA1/COX18"/>
</dbReference>
<keyword evidence="6 13" id="KW-0812">Transmembrane</keyword>
<keyword evidence="5 13" id="KW-1003">Cell membrane</keyword>
<dbReference type="PRINTS" id="PR00701">
    <property type="entry name" value="60KDINNERMP"/>
</dbReference>
<keyword evidence="17" id="KW-1185">Reference proteome</keyword>
<evidence type="ECO:0000259" key="15">
    <source>
        <dbReference type="Pfam" id="PF14849"/>
    </source>
</evidence>
<dbReference type="RefSeq" id="WP_070933064.1">
    <property type="nucleotide sequence ID" value="NZ_MIPT01000001.1"/>
</dbReference>
<proteinExistence type="inferred from homology"/>
<gene>
    <name evidence="13 16" type="primary">yidC</name>
    <name evidence="16" type="ORF">BHE75_01196</name>
</gene>
<comment type="caution">
    <text evidence="16">The sequence shown here is derived from an EMBL/GenBank/DDBJ whole genome shotgun (WGS) entry which is preliminary data.</text>
</comment>
<dbReference type="Pfam" id="PF14849">
    <property type="entry name" value="YidC_periplas"/>
    <property type="match status" value="1"/>
</dbReference>
<feature type="transmembrane region" description="Helical" evidence="13">
    <location>
        <begin position="366"/>
        <end position="389"/>
    </location>
</feature>
<evidence type="ECO:0000256" key="13">
    <source>
        <dbReference type="HAMAP-Rule" id="MF_01810"/>
    </source>
</evidence>
<keyword evidence="7 13" id="KW-0653">Protein transport</keyword>
<dbReference type="CDD" id="cd19961">
    <property type="entry name" value="EcYidC-like_peri"/>
    <property type="match status" value="1"/>
</dbReference>
<dbReference type="PRINTS" id="PR01900">
    <property type="entry name" value="YIDCPROTEIN"/>
</dbReference>
<dbReference type="HAMAP" id="MF_01810">
    <property type="entry name" value="YidC_type1"/>
    <property type="match status" value="1"/>
</dbReference>
<dbReference type="OrthoDB" id="9780552at2"/>
<dbReference type="NCBIfam" id="TIGR03593">
    <property type="entry name" value="yidC_nterm"/>
    <property type="match status" value="1"/>
</dbReference>
<dbReference type="Pfam" id="PF02096">
    <property type="entry name" value="60KD_IMP"/>
    <property type="match status" value="1"/>
</dbReference>
<dbReference type="GO" id="GO:0032977">
    <property type="term" value="F:membrane insertase activity"/>
    <property type="evidence" value="ECO:0007669"/>
    <property type="project" value="InterPro"/>
</dbReference>
<dbReference type="PANTHER" id="PTHR12428">
    <property type="entry name" value="OXA1"/>
    <property type="match status" value="1"/>
</dbReference>
<evidence type="ECO:0000256" key="1">
    <source>
        <dbReference type="ARBA" id="ARBA00004429"/>
    </source>
</evidence>